<evidence type="ECO:0000256" key="14">
    <source>
        <dbReference type="ARBA" id="ARBA00023180"/>
    </source>
</evidence>
<keyword evidence="10 15" id="KW-0067">ATP-binding</keyword>
<dbReference type="FunFam" id="1.10.510.10:FF:000240">
    <property type="entry name" value="Lectin-domain containing receptor kinase A4.3"/>
    <property type="match status" value="1"/>
</dbReference>
<comment type="caution">
    <text evidence="18">The sequence shown here is derived from an EMBL/GenBank/DDBJ whole genome shotgun (WGS) entry which is preliminary data.</text>
</comment>
<evidence type="ECO:0000259" key="17">
    <source>
        <dbReference type="PROSITE" id="PS50011"/>
    </source>
</evidence>
<comment type="subcellular location">
    <subcellularLocation>
        <location evidence="1">Cell membrane</location>
        <topology evidence="1">Single-pass type I membrane protein</topology>
    </subcellularLocation>
</comment>
<dbReference type="GO" id="GO:0004672">
    <property type="term" value="F:protein kinase activity"/>
    <property type="evidence" value="ECO:0007669"/>
    <property type="project" value="InterPro"/>
</dbReference>
<dbReference type="InterPro" id="IPR045766">
    <property type="entry name" value="MCAfunc"/>
</dbReference>
<feature type="binding site" evidence="15">
    <location>
        <position position="339"/>
    </location>
    <ligand>
        <name>ATP</name>
        <dbReference type="ChEBI" id="CHEBI:30616"/>
    </ligand>
</feature>
<dbReference type="InterPro" id="IPR059179">
    <property type="entry name" value="MLKL-like_MCAfunc"/>
</dbReference>
<dbReference type="Gene3D" id="1.20.930.20">
    <property type="entry name" value="Adaptor protein Cbl, N-terminal domain"/>
    <property type="match status" value="1"/>
</dbReference>
<dbReference type="InterPro" id="IPR036537">
    <property type="entry name" value="Adaptor_Cbl_N_dom_sf"/>
</dbReference>
<feature type="compositionally biased region" description="Polar residues" evidence="16">
    <location>
        <begin position="200"/>
        <end position="218"/>
    </location>
</feature>
<dbReference type="Gene3D" id="3.30.200.20">
    <property type="entry name" value="Phosphorylase Kinase, domain 1"/>
    <property type="match status" value="1"/>
</dbReference>
<gene>
    <name evidence="18" type="ORF">EJB05_26010</name>
</gene>
<keyword evidence="5" id="KW-0808">Transferase</keyword>
<dbReference type="OrthoDB" id="547665at2759"/>
<evidence type="ECO:0000256" key="6">
    <source>
        <dbReference type="ARBA" id="ARBA00022692"/>
    </source>
</evidence>
<protein>
    <recommendedName>
        <fullName evidence="17">Protein kinase domain-containing protein</fullName>
    </recommendedName>
</protein>
<dbReference type="PROSITE" id="PS00107">
    <property type="entry name" value="PROTEIN_KINASE_ATP"/>
    <property type="match status" value="1"/>
</dbReference>
<dbReference type="CDD" id="cd21037">
    <property type="entry name" value="MLKL_NTD"/>
    <property type="match status" value="1"/>
</dbReference>
<dbReference type="FunFam" id="3.30.200.20:FF:000268">
    <property type="entry name" value="probable receptor-like serine/threonine-protein kinase At5g57670"/>
    <property type="match status" value="1"/>
</dbReference>
<dbReference type="PANTHER" id="PTHR27006:SF606">
    <property type="entry name" value="INTERLEUKIN-1 RECEPTOR-ASSOCIATED KINASE 4"/>
    <property type="match status" value="1"/>
</dbReference>
<sequence length="618" mass="69341">MPHQGGLQTPWSSSLVNFGTQWAGPRLTTSALVILWKIQSTRCESRHWVHCIQDGTMERPGAGCHRRAGQLAGIDAAGLISMIVQAVQTVQRNKVECQLLVNHVMMISDLLQLLQQSEMMRRPEIRRPIDGLEDTLRQAYMLITSCQKSNVMYRFIMAGNQAQQFRDVRDRIDSYLRIYPLISHLDTRYFITGLYSQTHPSGAEPQASQEVLGSSTGHSHPDSRSEGSASSNNGIESVEVQAGIEPLEVQVQQNDGYRNTEVWPNRKHRFGWLSRWTRTENRSIDRLISQVRTGCFTVFKFSQLAASTNNFSFLNVIGRGGFGTVYKGVLPTGADVAIKISSSQTKYQIDYFETEVLIMSKLQHANIVKLLGCCIEGDNSILVYEYVRNGSLYNRIHVAELRAGMSLSWPIRFQIIEGIVQGAAYLNHHSRPRVVHRDLKTANILLDCDMTPRLIDFGLAVVLSSDEDEKEDRVVGTMGYLDTHYARTGNVSIKTDVFAFGVILLEIITAQHAFSVEPERLLAQYAWELWSSGRSMELIDPLLHDEPRISDILRCIQIALLCVQDKPECRPTMSDVLIMLKCESMTLPVPRPPGVFVPSLSRASEASGSATPMQQVQS</sequence>
<evidence type="ECO:0000256" key="15">
    <source>
        <dbReference type="PROSITE-ProRule" id="PRU10141"/>
    </source>
</evidence>
<keyword evidence="11" id="KW-1133">Transmembrane helix</keyword>
<dbReference type="InterPro" id="IPR011009">
    <property type="entry name" value="Kinase-like_dom_sf"/>
</dbReference>
<comment type="similarity">
    <text evidence="3">In the C-terminal section; belongs to the protein kinase superfamily. Ser/Thr protein kinase family.</text>
</comment>
<name>A0A5J9UJJ3_9POAL</name>
<dbReference type="PROSITE" id="PS50011">
    <property type="entry name" value="PROTEIN_KINASE_DOM"/>
    <property type="match status" value="1"/>
</dbReference>
<dbReference type="Pfam" id="PF00069">
    <property type="entry name" value="Pkinase"/>
    <property type="match status" value="1"/>
</dbReference>
<comment type="similarity">
    <text evidence="2">In the N-terminal section; belongs to the leguminous lectin family.</text>
</comment>
<evidence type="ECO:0000256" key="8">
    <source>
        <dbReference type="ARBA" id="ARBA00022741"/>
    </source>
</evidence>
<dbReference type="Gene3D" id="1.10.510.10">
    <property type="entry name" value="Transferase(Phosphotransferase) domain 1"/>
    <property type="match status" value="1"/>
</dbReference>
<evidence type="ECO:0000256" key="9">
    <source>
        <dbReference type="ARBA" id="ARBA00022777"/>
    </source>
</evidence>
<evidence type="ECO:0000313" key="19">
    <source>
        <dbReference type="Proteomes" id="UP000324897"/>
    </source>
</evidence>
<dbReference type="GO" id="GO:0007166">
    <property type="term" value="P:cell surface receptor signaling pathway"/>
    <property type="evidence" value="ECO:0007669"/>
    <property type="project" value="InterPro"/>
</dbReference>
<dbReference type="InterPro" id="IPR008271">
    <property type="entry name" value="Ser/Thr_kinase_AS"/>
</dbReference>
<keyword evidence="12" id="KW-0472">Membrane</keyword>
<dbReference type="EMBL" id="RWGY01000013">
    <property type="protein sequence ID" value="TVU23634.1"/>
    <property type="molecule type" value="Genomic_DNA"/>
</dbReference>
<organism evidence="18 19">
    <name type="scientific">Eragrostis curvula</name>
    <name type="common">weeping love grass</name>
    <dbReference type="NCBI Taxonomy" id="38414"/>
    <lineage>
        <taxon>Eukaryota</taxon>
        <taxon>Viridiplantae</taxon>
        <taxon>Streptophyta</taxon>
        <taxon>Embryophyta</taxon>
        <taxon>Tracheophyta</taxon>
        <taxon>Spermatophyta</taxon>
        <taxon>Magnoliopsida</taxon>
        <taxon>Liliopsida</taxon>
        <taxon>Poales</taxon>
        <taxon>Poaceae</taxon>
        <taxon>PACMAD clade</taxon>
        <taxon>Chloridoideae</taxon>
        <taxon>Eragrostideae</taxon>
        <taxon>Eragrostidinae</taxon>
        <taxon>Eragrostis</taxon>
    </lineage>
</organism>
<evidence type="ECO:0000256" key="3">
    <source>
        <dbReference type="ARBA" id="ARBA00010217"/>
    </source>
</evidence>
<keyword evidence="6" id="KW-0812">Transmembrane</keyword>
<evidence type="ECO:0000256" key="12">
    <source>
        <dbReference type="ARBA" id="ARBA00023136"/>
    </source>
</evidence>
<keyword evidence="19" id="KW-1185">Reference proteome</keyword>
<keyword evidence="14" id="KW-0325">Glycoprotein</keyword>
<dbReference type="SMART" id="SM00220">
    <property type="entry name" value="S_TKc"/>
    <property type="match status" value="1"/>
</dbReference>
<dbReference type="PANTHER" id="PTHR27006">
    <property type="entry name" value="PROMASTIGOTE SURFACE ANTIGEN PROTEIN PSA"/>
    <property type="match status" value="1"/>
</dbReference>
<dbReference type="InterPro" id="IPR000719">
    <property type="entry name" value="Prot_kinase_dom"/>
</dbReference>
<evidence type="ECO:0000313" key="18">
    <source>
        <dbReference type="EMBL" id="TVU23634.1"/>
    </source>
</evidence>
<dbReference type="InterPro" id="IPR017441">
    <property type="entry name" value="Protein_kinase_ATP_BS"/>
</dbReference>
<keyword evidence="8 15" id="KW-0547">Nucleotide-binding</keyword>
<evidence type="ECO:0000256" key="5">
    <source>
        <dbReference type="ARBA" id="ARBA00022679"/>
    </source>
</evidence>
<evidence type="ECO:0000256" key="2">
    <source>
        <dbReference type="ARBA" id="ARBA00008536"/>
    </source>
</evidence>
<evidence type="ECO:0000256" key="16">
    <source>
        <dbReference type="SAM" id="MobiDB-lite"/>
    </source>
</evidence>
<dbReference type="GO" id="GO:0005524">
    <property type="term" value="F:ATP binding"/>
    <property type="evidence" value="ECO:0007669"/>
    <property type="project" value="UniProtKB-UniRule"/>
</dbReference>
<evidence type="ECO:0000256" key="1">
    <source>
        <dbReference type="ARBA" id="ARBA00004251"/>
    </source>
</evidence>
<evidence type="ECO:0000256" key="7">
    <source>
        <dbReference type="ARBA" id="ARBA00022729"/>
    </source>
</evidence>
<dbReference type="Pfam" id="PF19584">
    <property type="entry name" value="MCAfunc"/>
    <property type="match status" value="1"/>
</dbReference>
<dbReference type="AlphaFoldDB" id="A0A5J9UJJ3"/>
<proteinExistence type="inferred from homology"/>
<keyword evidence="7" id="KW-0732">Signal</keyword>
<dbReference type="CDD" id="cd14066">
    <property type="entry name" value="STKc_IRAK"/>
    <property type="match status" value="1"/>
</dbReference>
<dbReference type="SUPFAM" id="SSF56112">
    <property type="entry name" value="Protein kinase-like (PK-like)"/>
    <property type="match status" value="1"/>
</dbReference>
<dbReference type="Gramene" id="TVU23634">
    <property type="protein sequence ID" value="TVU23634"/>
    <property type="gene ID" value="EJB05_26010"/>
</dbReference>
<feature type="domain" description="Protein kinase" evidence="17">
    <location>
        <begin position="311"/>
        <end position="587"/>
    </location>
</feature>
<evidence type="ECO:0000256" key="4">
    <source>
        <dbReference type="ARBA" id="ARBA00022475"/>
    </source>
</evidence>
<feature type="region of interest" description="Disordered" evidence="16">
    <location>
        <begin position="200"/>
        <end position="232"/>
    </location>
</feature>
<evidence type="ECO:0000256" key="10">
    <source>
        <dbReference type="ARBA" id="ARBA00022840"/>
    </source>
</evidence>
<evidence type="ECO:0000256" key="11">
    <source>
        <dbReference type="ARBA" id="ARBA00022989"/>
    </source>
</evidence>
<accession>A0A5J9UJJ3</accession>
<keyword evidence="4" id="KW-1003">Cell membrane</keyword>
<evidence type="ECO:0000256" key="13">
    <source>
        <dbReference type="ARBA" id="ARBA00023170"/>
    </source>
</evidence>
<dbReference type="PROSITE" id="PS00108">
    <property type="entry name" value="PROTEIN_KINASE_ST"/>
    <property type="match status" value="1"/>
</dbReference>
<reference evidence="18 19" key="1">
    <citation type="journal article" date="2019" name="Sci. Rep.">
        <title>A high-quality genome of Eragrostis curvula grass provides insights into Poaceae evolution and supports new strategies to enhance forage quality.</title>
        <authorList>
            <person name="Carballo J."/>
            <person name="Santos B.A.C.M."/>
            <person name="Zappacosta D."/>
            <person name="Garbus I."/>
            <person name="Selva J.P."/>
            <person name="Gallo C.A."/>
            <person name="Diaz A."/>
            <person name="Albertini E."/>
            <person name="Caccamo M."/>
            <person name="Echenique V."/>
        </authorList>
    </citation>
    <scope>NUCLEOTIDE SEQUENCE [LARGE SCALE GENOMIC DNA]</scope>
    <source>
        <strain evidence="19">cv. Victoria</strain>
        <tissue evidence="18">Leaf</tissue>
    </source>
</reference>
<dbReference type="GO" id="GO:0002229">
    <property type="term" value="P:defense response to oomycetes"/>
    <property type="evidence" value="ECO:0007669"/>
    <property type="project" value="UniProtKB-ARBA"/>
</dbReference>
<dbReference type="GO" id="GO:0005886">
    <property type="term" value="C:plasma membrane"/>
    <property type="evidence" value="ECO:0007669"/>
    <property type="project" value="UniProtKB-SubCell"/>
</dbReference>
<dbReference type="Proteomes" id="UP000324897">
    <property type="component" value="Chromosome 2"/>
</dbReference>
<keyword evidence="13" id="KW-0675">Receptor</keyword>
<keyword evidence="9" id="KW-0418">Kinase</keyword>